<gene>
    <name evidence="1" type="ORF">C812_03278</name>
</gene>
<dbReference type="RefSeq" id="WP_016313690.1">
    <property type="nucleotide sequence ID" value="NZ_KE159654.1"/>
</dbReference>
<dbReference type="OrthoDB" id="2624434at2"/>
<protein>
    <submittedName>
        <fullName evidence="1">Uncharacterized protein</fullName>
    </submittedName>
</protein>
<dbReference type="Proteomes" id="UP000019598">
    <property type="component" value="Unassembled WGS sequence"/>
</dbReference>
<evidence type="ECO:0000313" key="1">
    <source>
        <dbReference type="EMBL" id="EOS54503.1"/>
    </source>
</evidence>
<accession>R9L7F6</accession>
<sequence length="111" mass="12884">MEKESWSRSVTPEELEAAKRTGRTLLYLRVTLLPECTQKLERFRLIDMKLSAYEQVLDRMPNLSDPAGHLESIESVTWLIAVAGEAQHLRRWVELMLDVDQVEVTEVAMER</sequence>
<dbReference type="AlphaFoldDB" id="R9L7F6"/>
<dbReference type="PATRIC" id="fig|1235795.3.peg.3246"/>
<proteinExistence type="predicted"/>
<dbReference type="GeneID" id="43346229"/>
<name>R9L7F6_9BACL</name>
<reference evidence="1 2" key="1">
    <citation type="submission" date="2013-04" db="EMBL/GenBank/DDBJ databases">
        <title>The Genome Sequence of Paenibacillus barengoltzii G22.</title>
        <authorList>
            <consortium name="The Broad Institute Genomics Platform"/>
            <consortium name="The Broad Institute Genome Sequencing Center for Infectious Disease"/>
            <person name="Earl A."/>
            <person name="Xavier R."/>
            <person name="Elson C."/>
            <person name="Duck W."/>
            <person name="Walker B."/>
            <person name="Young S."/>
            <person name="Zeng Q."/>
            <person name="Gargeya S."/>
            <person name="Fitzgerald M."/>
            <person name="Haas B."/>
            <person name="Abouelleil A."/>
            <person name="Allen A.W."/>
            <person name="Alvarado L."/>
            <person name="Arachchi H.M."/>
            <person name="Berlin A.M."/>
            <person name="Chapman S.B."/>
            <person name="Gainer-Dewar J."/>
            <person name="Goldberg J."/>
            <person name="Griggs A."/>
            <person name="Gujja S."/>
            <person name="Hansen M."/>
            <person name="Howarth C."/>
            <person name="Imamovic A."/>
            <person name="Ireland A."/>
            <person name="Larimer J."/>
            <person name="McCowan C."/>
            <person name="Murphy C."/>
            <person name="Pearson M."/>
            <person name="Poon T.W."/>
            <person name="Priest M."/>
            <person name="Roberts A."/>
            <person name="Saif S."/>
            <person name="Shea T."/>
            <person name="Sisk P."/>
            <person name="Sykes S."/>
            <person name="Wortman J."/>
            <person name="Nusbaum C."/>
            <person name="Birren B."/>
        </authorList>
    </citation>
    <scope>NUCLEOTIDE SEQUENCE [LARGE SCALE GENOMIC DNA]</scope>
    <source>
        <strain evidence="1 2">G22</strain>
    </source>
</reference>
<comment type="caution">
    <text evidence="1">The sequence shown here is derived from an EMBL/GenBank/DDBJ whole genome shotgun (WGS) entry which is preliminary data.</text>
</comment>
<dbReference type="EMBL" id="ASSZ01000029">
    <property type="protein sequence ID" value="EOS54503.1"/>
    <property type="molecule type" value="Genomic_DNA"/>
</dbReference>
<organism evidence="1 2">
    <name type="scientific">Paenibacillus barengoltzii G22</name>
    <dbReference type="NCBI Taxonomy" id="1235795"/>
    <lineage>
        <taxon>Bacteria</taxon>
        <taxon>Bacillati</taxon>
        <taxon>Bacillota</taxon>
        <taxon>Bacilli</taxon>
        <taxon>Bacillales</taxon>
        <taxon>Paenibacillaceae</taxon>
        <taxon>Paenibacillus</taxon>
    </lineage>
</organism>
<dbReference type="HOGENOM" id="CLU_2155828_0_0_9"/>
<evidence type="ECO:0000313" key="2">
    <source>
        <dbReference type="Proteomes" id="UP000019598"/>
    </source>
</evidence>